<evidence type="ECO:0000313" key="1">
    <source>
        <dbReference type="EMBL" id="KAJ8707494.1"/>
    </source>
</evidence>
<reference evidence="1" key="1">
    <citation type="submission" date="2023-03" db="EMBL/GenBank/DDBJ databases">
        <title>Chromosome-level genomes of two armyworms, Mythimna separata and Mythimna loreyi, provide insights into the biosynthesis and reception of sex pheromones.</title>
        <authorList>
            <person name="Zhao H."/>
        </authorList>
    </citation>
    <scope>NUCLEOTIDE SEQUENCE</scope>
    <source>
        <strain evidence="1">BeijingLab</strain>
    </source>
</reference>
<protein>
    <submittedName>
        <fullName evidence="1">Uncharacterized protein</fullName>
    </submittedName>
</protein>
<proteinExistence type="predicted"/>
<dbReference type="EMBL" id="CM056803">
    <property type="protein sequence ID" value="KAJ8707494.1"/>
    <property type="molecule type" value="Genomic_DNA"/>
</dbReference>
<sequence>MKLLVLAAFIAVVSSGRLSEQQLDNQWPWQTGRLYRYEVNTHTLARLQEGASTGNTFRAQFIIRVKSPGRLLAKLENPQHAQFHQQLPNNMAIPSDLKYEAVQNLDKPFEISVEGGRVLGLNLPSVFTLSHENLLKGLISTLQVDLSAYHHVRNLPNNFDRERQQGLFKKMEADVTGDCETMYTVSPVAAEWRRELPLFVSEEDPMEITKSKNYGHCHHRVAYHFGVPEGAEWTGTAHNTEEKQFISHSAVSRILAGRQGPIYKAETTSFVTVHPHLYGKQKAQVHSYVRLNLMSVEQDSGVEWEKPEGSRQIHTLLYAMSTKQMAIHDQSSTSDESSESHEHLNVQLEGLRERVRRSNDQQARMFNKDWRSSSSSDSSSAYINDDVPRMNEPAYAALYMSAQPRGDKKQNALNVQKLLQDIAQQLQNPSNMPKADFLSKFNILVRIIASMSSEQLAQISRSIEVGRNSNNNVKADMWMIFRDVVVQAGTPPAFTQIKIWIMSKKLQGEEAAQVLSTLARTLRYPTKEIMAQFFELAMNTEVQQQERLNTSALIAATEFIRMGQVNNETAHTYYPTHMYGRLARKHDRFVLDDVLPRLSELLKQAIEAKEWSRALVYIRVIGNLGHPEILYVFSPYLEGRIQVSTHIRVQMIVQLRHLVNQKDKYVRAVLFSIMRNTAEPYEVRVAAILNLFMIHPTAEMMQVMAQMTNDDPSIQVRAVLKNGILTAASLKDPRFWHLSRTAQSVKNIVTLDNLGMQYSNKYFKDSYVDDEELDNFRVSSYIGGDSSVMPKYQRHSWMNKLGGRTLENMIGASFSDVQEIVDFIKTIMYEPLKSDATHKYNAQRISEMLNIKRESQRPLEGSFFFDVSNQERFFSFDEGDLTRLVQDIIDYMKEVEQGVEKHYTKVFNSNQVSVMFPIATGMPFIYKYKEPVVLHVQSKAKGKIDRDPTNRKTLSSFMDKEIQLTVARNVDGNVGFMDTLTNQLAIAGVVKKYQINVPVKLSFHMKSGEAKIKVEPLRPDQDYTIGHYSVWPFTTYQKKDTLVPYSQDPATKIVERTRKVHTIDMKLGQQTGTVFHLQGYSHSADFRNAGNLIQALYNMDELLGARDIALTHYNLRYLGKQSQNKVVTFTVAYDTLYNQKQNGELGQADIRKDVTPNSGVRREEMVKRVASGINSARVQVVDVSAIFEGPLKQDYVLTAAIANSPIDRKIQYILFAGRNSVKLGNEQVNAVVKVTKPEISPLNFLEALQKDMKMTYEADIKFGQNGNIHIQGNTERSKKFTEHLKNHPLAMLVQQEIANGNLYQGTSLKMLIMAHTPDIFKATVTYKNMSPMYMYWSAQALQILKQLSWNTEVNPMKKVADGKLQLEVETFYGERTLRLEMITPSGLVRIDNVQIPMFTPYIVSAYTPFSMIERVLNFETSYQFQPFCTIDGTRVRTFSNRTYDYELSRSWHLVMQEEYNKARGKWDELVILARRPTKLQQQIYISFKTETGKDLEIEILPPKSHKAVVEVKTNSKKISEGDLTIYWDDVDEVPLLQYYTLPEGILMLSIRDGRLRLMYDGQRLVLTTQDYRRTTRGICGQNTGEPRNDYRTPHGLVDLPEHYGASFALDVEDSDPKTQGLKMEAQQKAYQPIPKYTTILRSDEEWNRAIMQRDQDWDSQNVYRTRGYGMKIRGQCQVQQQVQYHENHGEICITTTPLPSCASYCHGEGYKVQAAQVICRSKNDEQFRSFRTQIQQGQNPQVDGVPKVEQFRVPTSCKA</sequence>
<gene>
    <name evidence="1" type="ORF">PYW08_010746</name>
</gene>
<dbReference type="Proteomes" id="UP001231649">
    <property type="component" value="Chromosome 27"/>
</dbReference>
<accession>A0ACC2Q425</accession>
<keyword evidence="2" id="KW-1185">Reference proteome</keyword>
<organism evidence="1 2">
    <name type="scientific">Mythimna loreyi</name>
    <dbReference type="NCBI Taxonomy" id="667449"/>
    <lineage>
        <taxon>Eukaryota</taxon>
        <taxon>Metazoa</taxon>
        <taxon>Ecdysozoa</taxon>
        <taxon>Arthropoda</taxon>
        <taxon>Hexapoda</taxon>
        <taxon>Insecta</taxon>
        <taxon>Pterygota</taxon>
        <taxon>Neoptera</taxon>
        <taxon>Endopterygota</taxon>
        <taxon>Lepidoptera</taxon>
        <taxon>Glossata</taxon>
        <taxon>Ditrysia</taxon>
        <taxon>Noctuoidea</taxon>
        <taxon>Noctuidae</taxon>
        <taxon>Noctuinae</taxon>
        <taxon>Hadenini</taxon>
        <taxon>Mythimna</taxon>
    </lineage>
</organism>
<comment type="caution">
    <text evidence="1">The sequence shown here is derived from an EMBL/GenBank/DDBJ whole genome shotgun (WGS) entry which is preliminary data.</text>
</comment>
<evidence type="ECO:0000313" key="2">
    <source>
        <dbReference type="Proteomes" id="UP001231649"/>
    </source>
</evidence>
<name>A0ACC2Q425_9NEOP</name>